<dbReference type="EMBL" id="MFSP01000026">
    <property type="protein sequence ID" value="OGI69211.1"/>
    <property type="molecule type" value="Genomic_DNA"/>
</dbReference>
<reference evidence="1 2" key="1">
    <citation type="journal article" date="2016" name="Nat. Commun.">
        <title>Thousands of microbial genomes shed light on interconnected biogeochemical processes in an aquifer system.</title>
        <authorList>
            <person name="Anantharaman K."/>
            <person name="Brown C.T."/>
            <person name="Hug L.A."/>
            <person name="Sharon I."/>
            <person name="Castelle C.J."/>
            <person name="Probst A.J."/>
            <person name="Thomas B.C."/>
            <person name="Singh A."/>
            <person name="Wilkins M.J."/>
            <person name="Karaoz U."/>
            <person name="Brodie E.L."/>
            <person name="Williams K.H."/>
            <person name="Hubbard S.S."/>
            <person name="Banfield J.F."/>
        </authorList>
    </citation>
    <scope>NUCLEOTIDE SEQUENCE [LARGE SCALE GENOMIC DNA]</scope>
</reference>
<dbReference type="SUPFAM" id="SSF50341">
    <property type="entry name" value="CheW-like"/>
    <property type="match status" value="1"/>
</dbReference>
<name>A0A1F6VHS6_9PROT</name>
<gene>
    <name evidence="1" type="ORF">A2W18_08070</name>
</gene>
<dbReference type="InterPro" id="IPR036061">
    <property type="entry name" value="CheW-like_dom_sf"/>
</dbReference>
<dbReference type="AlphaFoldDB" id="A0A1F6VHS6"/>
<sequence>MADSSQYLCLVVEQAEYLLPSVASVAIEQRDVLTADNGLGAVVAWRQTRQGRWPAYGVNASFQVSRTPQWQRAVFLGTGSSVVGLVADDVRLLGRTDLHVVPFTPLGTPPTRFGHLFNAAWVDGQRVTLVLDPNGLIGFLRGLGGTA</sequence>
<organism evidence="1 2">
    <name type="scientific">Candidatus Muproteobacteria bacterium RBG_16_60_9</name>
    <dbReference type="NCBI Taxonomy" id="1817755"/>
    <lineage>
        <taxon>Bacteria</taxon>
        <taxon>Pseudomonadati</taxon>
        <taxon>Pseudomonadota</taxon>
        <taxon>Candidatus Muproteobacteria</taxon>
    </lineage>
</organism>
<proteinExistence type="predicted"/>
<dbReference type="GO" id="GO:0006935">
    <property type="term" value="P:chemotaxis"/>
    <property type="evidence" value="ECO:0007669"/>
    <property type="project" value="InterPro"/>
</dbReference>
<comment type="caution">
    <text evidence="1">The sequence shown here is derived from an EMBL/GenBank/DDBJ whole genome shotgun (WGS) entry which is preliminary data.</text>
</comment>
<evidence type="ECO:0008006" key="3">
    <source>
        <dbReference type="Google" id="ProtNLM"/>
    </source>
</evidence>
<dbReference type="Proteomes" id="UP000179076">
    <property type="component" value="Unassembled WGS sequence"/>
</dbReference>
<accession>A0A1F6VHS6</accession>
<evidence type="ECO:0000313" key="1">
    <source>
        <dbReference type="EMBL" id="OGI69211.1"/>
    </source>
</evidence>
<protein>
    <recommendedName>
        <fullName evidence="3">CheW-like domain-containing protein</fullName>
    </recommendedName>
</protein>
<dbReference type="GO" id="GO:0007165">
    <property type="term" value="P:signal transduction"/>
    <property type="evidence" value="ECO:0007669"/>
    <property type="project" value="InterPro"/>
</dbReference>
<evidence type="ECO:0000313" key="2">
    <source>
        <dbReference type="Proteomes" id="UP000179076"/>
    </source>
</evidence>